<sequence>MFIGTIVYFYYPNKAKSENEFDVPTVFIHGYKGTANSFGTMIERFERNGWGSKQLVYYVSSRGRITTFGTRKEPLNQTFVQVILKNNRANFSDSTEWLASVLRHLKANYDITTVNLVGHSMGGIISLKYIMEYQMENYPSVQKFVAIGSPFDGIYSQEYFNINQDPAATDLKPNSTAFEMLQRGKIPEDIQVLNIGSTGDMVSFPESVKAIRKMVPQDQLQEVIIQDDQLGHSELHESLKVDRLIHSFLVKDVVQ</sequence>
<accession>A0A495A1H6</accession>
<dbReference type="OrthoDB" id="503948at2"/>
<keyword evidence="1" id="KW-0378">Hydrolase</keyword>
<dbReference type="EMBL" id="RBZP01000007">
    <property type="protein sequence ID" value="RKQ33291.1"/>
    <property type="molecule type" value="Genomic_DNA"/>
</dbReference>
<reference evidence="1 2" key="1">
    <citation type="journal article" date="2016" name="Int. J. Syst. Evol. Microbiol.">
        <title>Oceanobacillus halophilus sp. nov., a novel moderately halophilic bacterium from a hypersaline lake.</title>
        <authorList>
            <person name="Amoozegar M.A."/>
            <person name="Bagheri M."/>
            <person name="Makhdoumi A."/>
            <person name="Nikou M.M."/>
            <person name="Fazeli S.A.S."/>
            <person name="Schumann P."/>
            <person name="Sproer C."/>
            <person name="Sanchez-Porro C."/>
            <person name="Ventosa A."/>
        </authorList>
    </citation>
    <scope>NUCLEOTIDE SEQUENCE [LARGE SCALE GENOMIC DNA]</scope>
    <source>
        <strain evidence="1 2">DSM 23996</strain>
    </source>
</reference>
<dbReference type="InterPro" id="IPR010315">
    <property type="entry name" value="DUF915_hydro-like"/>
</dbReference>
<dbReference type="GO" id="GO:0016787">
    <property type="term" value="F:hydrolase activity"/>
    <property type="evidence" value="ECO:0007669"/>
    <property type="project" value="UniProtKB-KW"/>
</dbReference>
<dbReference type="AlphaFoldDB" id="A0A495A1H6"/>
<name>A0A495A1H6_9BACI</name>
<dbReference type="PANTHER" id="PTHR37946:SF1">
    <property type="entry name" value="SLL1969 PROTEIN"/>
    <property type="match status" value="1"/>
</dbReference>
<gene>
    <name evidence="1" type="ORF">D8M06_10320</name>
</gene>
<dbReference type="SUPFAM" id="SSF53474">
    <property type="entry name" value="alpha/beta-Hydrolases"/>
    <property type="match status" value="1"/>
</dbReference>
<evidence type="ECO:0000313" key="2">
    <source>
        <dbReference type="Proteomes" id="UP000269301"/>
    </source>
</evidence>
<comment type="caution">
    <text evidence="1">The sequence shown here is derived from an EMBL/GenBank/DDBJ whole genome shotgun (WGS) entry which is preliminary data.</text>
</comment>
<evidence type="ECO:0000313" key="1">
    <source>
        <dbReference type="EMBL" id="RKQ33291.1"/>
    </source>
</evidence>
<dbReference type="PANTHER" id="PTHR37946">
    <property type="entry name" value="SLL1969 PROTEIN"/>
    <property type="match status" value="1"/>
</dbReference>
<organism evidence="1 2">
    <name type="scientific">Oceanobacillus halophilus</name>
    <dbReference type="NCBI Taxonomy" id="930130"/>
    <lineage>
        <taxon>Bacteria</taxon>
        <taxon>Bacillati</taxon>
        <taxon>Bacillota</taxon>
        <taxon>Bacilli</taxon>
        <taxon>Bacillales</taxon>
        <taxon>Bacillaceae</taxon>
        <taxon>Oceanobacillus</taxon>
    </lineage>
</organism>
<keyword evidence="2" id="KW-1185">Reference proteome</keyword>
<protein>
    <submittedName>
        <fullName evidence="1">Alpha/beta fold hydrolase</fullName>
    </submittedName>
</protein>
<dbReference type="Proteomes" id="UP000269301">
    <property type="component" value="Unassembled WGS sequence"/>
</dbReference>
<dbReference type="InterPro" id="IPR029058">
    <property type="entry name" value="AB_hydrolase_fold"/>
</dbReference>
<dbReference type="Pfam" id="PF06028">
    <property type="entry name" value="DUF915"/>
    <property type="match status" value="1"/>
</dbReference>
<dbReference type="Gene3D" id="3.40.50.1820">
    <property type="entry name" value="alpha/beta hydrolase"/>
    <property type="match status" value="1"/>
</dbReference>
<proteinExistence type="predicted"/>